<dbReference type="AlphaFoldDB" id="A0A0D8XHA3"/>
<sequence length="111" mass="13123">MGSISAKPYLTCYEPRQQSHEIAGNYSKEYSQYCRTCKKNEESDYTMRKNTFVTNEDYLQSIPLNDEQINQYSYERKFLECDRLEGSQNLVLIDAYRISSRRSANRSVPHE</sequence>
<keyword evidence="2" id="KW-1185">Reference proteome</keyword>
<organism evidence="1 2">
    <name type="scientific">Dictyocaulus viviparus</name>
    <name type="common">Bovine lungworm</name>
    <dbReference type="NCBI Taxonomy" id="29172"/>
    <lineage>
        <taxon>Eukaryota</taxon>
        <taxon>Metazoa</taxon>
        <taxon>Ecdysozoa</taxon>
        <taxon>Nematoda</taxon>
        <taxon>Chromadorea</taxon>
        <taxon>Rhabditida</taxon>
        <taxon>Rhabditina</taxon>
        <taxon>Rhabditomorpha</taxon>
        <taxon>Strongyloidea</taxon>
        <taxon>Metastrongylidae</taxon>
        <taxon>Dictyocaulus</taxon>
    </lineage>
</organism>
<evidence type="ECO:0000313" key="1">
    <source>
        <dbReference type="EMBL" id="KJH44050.1"/>
    </source>
</evidence>
<name>A0A0D8XHA3_DICVI</name>
<evidence type="ECO:0000313" key="2">
    <source>
        <dbReference type="Proteomes" id="UP000053766"/>
    </source>
</evidence>
<dbReference type="EMBL" id="KN716504">
    <property type="protein sequence ID" value="KJH44050.1"/>
    <property type="molecule type" value="Genomic_DNA"/>
</dbReference>
<proteinExistence type="predicted"/>
<protein>
    <submittedName>
        <fullName evidence="1">Uncharacterized protein</fullName>
    </submittedName>
</protein>
<gene>
    <name evidence="1" type="ORF">DICVIV_09934</name>
</gene>
<reference evidence="2" key="2">
    <citation type="journal article" date="2016" name="Sci. Rep.">
        <title>Dictyocaulus viviparus genome, variome and transcriptome elucidate lungworm biology and support future intervention.</title>
        <authorList>
            <person name="McNulty S.N."/>
            <person name="Strube C."/>
            <person name="Rosa B.A."/>
            <person name="Martin J.C."/>
            <person name="Tyagi R."/>
            <person name="Choi Y.J."/>
            <person name="Wang Q."/>
            <person name="Hallsworth Pepin K."/>
            <person name="Zhang X."/>
            <person name="Ozersky P."/>
            <person name="Wilson R.K."/>
            <person name="Sternberg P.W."/>
            <person name="Gasser R.B."/>
            <person name="Mitreva M."/>
        </authorList>
    </citation>
    <scope>NUCLEOTIDE SEQUENCE [LARGE SCALE GENOMIC DNA]</scope>
    <source>
        <strain evidence="2">HannoverDv2000</strain>
    </source>
</reference>
<reference evidence="1 2" key="1">
    <citation type="submission" date="2013-11" db="EMBL/GenBank/DDBJ databases">
        <title>Draft genome of the bovine lungworm Dictyocaulus viviparus.</title>
        <authorList>
            <person name="Mitreva M."/>
        </authorList>
    </citation>
    <scope>NUCLEOTIDE SEQUENCE [LARGE SCALE GENOMIC DNA]</scope>
    <source>
        <strain evidence="1 2">HannoverDv2000</strain>
    </source>
</reference>
<accession>A0A0D8XHA3</accession>
<dbReference type="Proteomes" id="UP000053766">
    <property type="component" value="Unassembled WGS sequence"/>
</dbReference>